<accession>A0A4Q7VA19</accession>
<dbReference type="Gene3D" id="3.40.50.1820">
    <property type="entry name" value="alpha/beta hydrolase"/>
    <property type="match status" value="1"/>
</dbReference>
<comment type="similarity">
    <text evidence="1">Belongs to the 'GDXG' lipolytic enzyme family.</text>
</comment>
<dbReference type="InterPro" id="IPR050300">
    <property type="entry name" value="GDXG_lipolytic_enzyme"/>
</dbReference>
<keyword evidence="2" id="KW-0378">Hydrolase</keyword>
<dbReference type="InterPro" id="IPR013094">
    <property type="entry name" value="AB_hydrolase_3"/>
</dbReference>
<reference evidence="4 5" key="1">
    <citation type="submission" date="2019-02" db="EMBL/GenBank/DDBJ databases">
        <title>Genomic Encyclopedia of Type Strains, Phase IV (KMG-IV): sequencing the most valuable type-strain genomes for metagenomic binning, comparative biology and taxonomic classification.</title>
        <authorList>
            <person name="Goeker M."/>
        </authorList>
    </citation>
    <scope>NUCLEOTIDE SEQUENCE [LARGE SCALE GENOMIC DNA]</scope>
    <source>
        <strain evidence="4 5">DSM 19570</strain>
    </source>
</reference>
<dbReference type="EMBL" id="SHKP01000008">
    <property type="protein sequence ID" value="RZT93606.1"/>
    <property type="molecule type" value="Genomic_DNA"/>
</dbReference>
<gene>
    <name evidence="4" type="ORF">EV670_3156</name>
</gene>
<dbReference type="Pfam" id="PF07859">
    <property type="entry name" value="Abhydrolase_3"/>
    <property type="match status" value="1"/>
</dbReference>
<evidence type="ECO:0000313" key="4">
    <source>
        <dbReference type="EMBL" id="RZT93606.1"/>
    </source>
</evidence>
<evidence type="ECO:0000256" key="2">
    <source>
        <dbReference type="ARBA" id="ARBA00022801"/>
    </source>
</evidence>
<name>A0A4Q7VA19_9BURK</name>
<comment type="caution">
    <text evidence="4">The sequence shown here is derived from an EMBL/GenBank/DDBJ whole genome shotgun (WGS) entry which is preliminary data.</text>
</comment>
<keyword evidence="5" id="KW-1185">Reference proteome</keyword>
<organism evidence="4 5">
    <name type="scientific">Rivibacter subsaxonicus</name>
    <dbReference type="NCBI Taxonomy" id="457575"/>
    <lineage>
        <taxon>Bacteria</taxon>
        <taxon>Pseudomonadati</taxon>
        <taxon>Pseudomonadota</taxon>
        <taxon>Betaproteobacteria</taxon>
        <taxon>Burkholderiales</taxon>
        <taxon>Rivibacter</taxon>
    </lineage>
</organism>
<evidence type="ECO:0000259" key="3">
    <source>
        <dbReference type="Pfam" id="PF07859"/>
    </source>
</evidence>
<dbReference type="RefSeq" id="WP_242617009.1">
    <property type="nucleotide sequence ID" value="NZ_SHKP01000008.1"/>
</dbReference>
<dbReference type="PROSITE" id="PS01173">
    <property type="entry name" value="LIPASE_GDXG_HIS"/>
    <property type="match status" value="1"/>
</dbReference>
<dbReference type="GO" id="GO:0016787">
    <property type="term" value="F:hydrolase activity"/>
    <property type="evidence" value="ECO:0007669"/>
    <property type="project" value="UniProtKB-KW"/>
</dbReference>
<dbReference type="SUPFAM" id="SSF53474">
    <property type="entry name" value="alpha/beta-Hydrolases"/>
    <property type="match status" value="1"/>
</dbReference>
<dbReference type="PANTHER" id="PTHR48081:SF8">
    <property type="entry name" value="ALPHA_BETA HYDROLASE FOLD-3 DOMAIN-CONTAINING PROTEIN-RELATED"/>
    <property type="match status" value="1"/>
</dbReference>
<feature type="domain" description="Alpha/beta hydrolase fold-3" evidence="3">
    <location>
        <begin position="80"/>
        <end position="285"/>
    </location>
</feature>
<protein>
    <submittedName>
        <fullName evidence="4">Acetyl esterase</fullName>
    </submittedName>
</protein>
<proteinExistence type="inferred from homology"/>
<evidence type="ECO:0000313" key="5">
    <source>
        <dbReference type="Proteomes" id="UP000293671"/>
    </source>
</evidence>
<sequence length="311" mass="33110">MKLTPQMQGVLERIHRAARPPFYTLTPVAARAAYLAGSEILDLPRAALPRVENLQVPARDGHALAARLYAPSLDTGLPVLLYLHGGGFTIGSVDTHDSLCRQLALLSGAAVLSLDYRLAPEWRFPVAFEDTLDALHWLAAGAEALGLDGTRIAIGGDSAGGTLAAATAVHVARHGGPALALQLLFYPGCGELEGTASYHLYGNGYLLDVTTIDWFFEQTIDRHARHDPRFAPRCADEVEGAAPAWIGLAECDPLTDSAVAYGDQLRAAGVPVELEIWRGVVHDFIKMGRAIPEAGRAHAAAAQALRAAFSI</sequence>
<dbReference type="InterPro" id="IPR002168">
    <property type="entry name" value="Lipase_GDXG_HIS_AS"/>
</dbReference>
<dbReference type="PANTHER" id="PTHR48081">
    <property type="entry name" value="AB HYDROLASE SUPERFAMILY PROTEIN C4A8.06C"/>
    <property type="match status" value="1"/>
</dbReference>
<evidence type="ECO:0000256" key="1">
    <source>
        <dbReference type="ARBA" id="ARBA00010515"/>
    </source>
</evidence>
<dbReference type="AlphaFoldDB" id="A0A4Q7VA19"/>
<dbReference type="InterPro" id="IPR029058">
    <property type="entry name" value="AB_hydrolase_fold"/>
</dbReference>
<dbReference type="Proteomes" id="UP000293671">
    <property type="component" value="Unassembled WGS sequence"/>
</dbReference>